<feature type="region of interest" description="Disordered" evidence="1">
    <location>
        <begin position="169"/>
        <end position="226"/>
    </location>
</feature>
<evidence type="ECO:0000256" key="1">
    <source>
        <dbReference type="SAM" id="MobiDB-lite"/>
    </source>
</evidence>
<sequence>MHSEEEDSPLSKLINNVDCVLKFGMEIPDTMINDAIKQLGGYKVYKSKKNQSEKDNDQDITKEQNMSTVRRGWGKSYMCSSTGTLKVNVSSKPKSDVVPRRRRRTITFADNLVGFEEQAVLLAKSNEVNTEVDEAYAAKNGKKLKGVSTEDPAVQSRIELRKGKFEYFSNTSSDATTSSSLSSDNNDKEDAKDSDIDKSDDDYDNGDDDAAGFREDYTLHFNDQPENELMDLVSGPVFTDAQTTSVVANPEGN</sequence>
<name>A0ABQ4XMK7_9ASTR</name>
<accession>A0ABQ4XMK7</accession>
<reference evidence="2" key="2">
    <citation type="submission" date="2022-01" db="EMBL/GenBank/DDBJ databases">
        <authorList>
            <person name="Yamashiro T."/>
            <person name="Shiraishi A."/>
            <person name="Satake H."/>
            <person name="Nakayama K."/>
        </authorList>
    </citation>
    <scope>NUCLEOTIDE SEQUENCE</scope>
</reference>
<feature type="region of interest" description="Disordered" evidence="1">
    <location>
        <begin position="48"/>
        <end position="67"/>
    </location>
</feature>
<proteinExistence type="predicted"/>
<gene>
    <name evidence="2" type="ORF">Tco_0680664</name>
</gene>
<reference evidence="2" key="1">
    <citation type="journal article" date="2022" name="Int. J. Mol. Sci.">
        <title>Draft Genome of Tanacetum Coccineum: Genomic Comparison of Closely Related Tanacetum-Family Plants.</title>
        <authorList>
            <person name="Yamashiro T."/>
            <person name="Shiraishi A."/>
            <person name="Nakayama K."/>
            <person name="Satake H."/>
        </authorList>
    </citation>
    <scope>NUCLEOTIDE SEQUENCE</scope>
</reference>
<comment type="caution">
    <text evidence="2">The sequence shown here is derived from an EMBL/GenBank/DDBJ whole genome shotgun (WGS) entry which is preliminary data.</text>
</comment>
<keyword evidence="3" id="KW-1185">Reference proteome</keyword>
<feature type="compositionally biased region" description="Low complexity" evidence="1">
    <location>
        <begin position="169"/>
        <end position="184"/>
    </location>
</feature>
<feature type="compositionally biased region" description="Basic and acidic residues" evidence="1">
    <location>
        <begin position="185"/>
        <end position="197"/>
    </location>
</feature>
<feature type="compositionally biased region" description="Basic and acidic residues" evidence="1">
    <location>
        <begin position="50"/>
        <end position="62"/>
    </location>
</feature>
<dbReference type="Proteomes" id="UP001151760">
    <property type="component" value="Unassembled WGS sequence"/>
</dbReference>
<protein>
    <submittedName>
        <fullName evidence="2">Uncharacterized protein</fullName>
    </submittedName>
</protein>
<evidence type="ECO:0000313" key="3">
    <source>
        <dbReference type="Proteomes" id="UP001151760"/>
    </source>
</evidence>
<dbReference type="EMBL" id="BQNB010009625">
    <property type="protein sequence ID" value="GJS66100.1"/>
    <property type="molecule type" value="Genomic_DNA"/>
</dbReference>
<organism evidence="2 3">
    <name type="scientific">Tanacetum coccineum</name>
    <dbReference type="NCBI Taxonomy" id="301880"/>
    <lineage>
        <taxon>Eukaryota</taxon>
        <taxon>Viridiplantae</taxon>
        <taxon>Streptophyta</taxon>
        <taxon>Embryophyta</taxon>
        <taxon>Tracheophyta</taxon>
        <taxon>Spermatophyta</taxon>
        <taxon>Magnoliopsida</taxon>
        <taxon>eudicotyledons</taxon>
        <taxon>Gunneridae</taxon>
        <taxon>Pentapetalae</taxon>
        <taxon>asterids</taxon>
        <taxon>campanulids</taxon>
        <taxon>Asterales</taxon>
        <taxon>Asteraceae</taxon>
        <taxon>Asteroideae</taxon>
        <taxon>Anthemideae</taxon>
        <taxon>Anthemidinae</taxon>
        <taxon>Tanacetum</taxon>
    </lineage>
</organism>
<feature type="compositionally biased region" description="Acidic residues" evidence="1">
    <location>
        <begin position="198"/>
        <end position="210"/>
    </location>
</feature>
<evidence type="ECO:0000313" key="2">
    <source>
        <dbReference type="EMBL" id="GJS66100.1"/>
    </source>
</evidence>